<evidence type="ECO:0000313" key="2">
    <source>
        <dbReference type="Proteomes" id="UP000015347"/>
    </source>
</evidence>
<name>S9QJN0_9RHOB</name>
<evidence type="ECO:0000313" key="1">
    <source>
        <dbReference type="EMBL" id="EPX79803.1"/>
    </source>
</evidence>
<gene>
    <name evidence="1" type="ORF">Salmuc_02564</name>
</gene>
<sequence length="37" mass="4123">MPKGDRVRITMSGEFLPDKYHSISISDDVQKLGTKAT</sequence>
<dbReference type="STRING" id="1123237.Salmuc_02564"/>
<organism evidence="1 2">
    <name type="scientific">Salipiger mucosus DSM 16094</name>
    <dbReference type="NCBI Taxonomy" id="1123237"/>
    <lineage>
        <taxon>Bacteria</taxon>
        <taxon>Pseudomonadati</taxon>
        <taxon>Pseudomonadota</taxon>
        <taxon>Alphaproteobacteria</taxon>
        <taxon>Rhodobacterales</taxon>
        <taxon>Roseobacteraceae</taxon>
        <taxon>Salipiger</taxon>
    </lineage>
</organism>
<dbReference type="HOGENOM" id="CLU_3348447_0_0_5"/>
<dbReference type="Proteomes" id="UP000015347">
    <property type="component" value="Unassembled WGS sequence"/>
</dbReference>
<proteinExistence type="predicted"/>
<dbReference type="EMBL" id="APVH01000033">
    <property type="protein sequence ID" value="EPX79803.1"/>
    <property type="molecule type" value="Genomic_DNA"/>
</dbReference>
<protein>
    <submittedName>
        <fullName evidence="1">Uncharacterized protein</fullName>
    </submittedName>
</protein>
<dbReference type="AlphaFoldDB" id="S9QJN0"/>
<comment type="caution">
    <text evidence="1">The sequence shown here is derived from an EMBL/GenBank/DDBJ whole genome shotgun (WGS) entry which is preliminary data.</text>
</comment>
<reference evidence="2" key="1">
    <citation type="journal article" date="2014" name="Stand. Genomic Sci.">
        <title>Genome sequence of the exopolysaccharide-producing Salipiger mucosus type strain (DSM 16094(T)), a moderately halophilic member of the Roseobacter clade.</title>
        <authorList>
            <person name="Riedel T."/>
            <person name="Spring S."/>
            <person name="Fiebig A."/>
            <person name="Petersen J."/>
            <person name="Kyrpides N.C."/>
            <person name="Goker M."/>
            <person name="Klenk H.P."/>
        </authorList>
    </citation>
    <scope>NUCLEOTIDE SEQUENCE [LARGE SCALE GENOMIC DNA]</scope>
    <source>
        <strain evidence="2">DSM 16094</strain>
    </source>
</reference>
<accession>S9QJN0</accession>
<keyword evidence="2" id="KW-1185">Reference proteome</keyword>